<feature type="domain" description="Beta-glucuronidase C-terminal" evidence="1">
    <location>
        <begin position="409"/>
        <end position="513"/>
    </location>
</feature>
<dbReference type="Pfam" id="PF16862">
    <property type="entry name" value="Glyco_hydro_79C"/>
    <property type="match status" value="1"/>
</dbReference>
<dbReference type="Gene3D" id="2.60.40.1180">
    <property type="entry name" value="Golgi alpha-mannosidase II"/>
    <property type="match status" value="1"/>
</dbReference>
<comment type="caution">
    <text evidence="2">The sequence shown here is derived from an EMBL/GenBank/DDBJ whole genome shotgun (WGS) entry which is preliminary data.</text>
</comment>
<dbReference type="InterPro" id="IPR052974">
    <property type="entry name" value="GH79_Enzymes"/>
</dbReference>
<dbReference type="InterPro" id="IPR031728">
    <property type="entry name" value="GlcAase_C"/>
</dbReference>
<sequence>SAVAVFGKSIAINAPEWVPNGASKSVGHDFASFSLPFHFFPDYAGNKSHPNLFSRDIINLFYEKTGAHPHIRVGGTSGDRSIYNASQQESIILSKEYDNGIPIEVSIGKAFFEGLDNFPGIPWTFQVNLANNKSNGLENAITEARIALSHIKEKLVAFEIGNEPDLYPGMVRPLNYTTAEYVKEWNRYADAISKHVLKGNPYGLDSWRLFQALTFVYKGDGFSTAGAFKDGIDEKGHVKTVSLHQYAAGNQYWVRLQNSFMNHTAVAGNLTQYIPDMKAIKEADPSIKLVLGETNSDYVNLGMDQVEGVFGSSLWLADYLLYGMSQVRISCTNSMNVIRNTHKMKNISRFNLIQGTNFGYAGWVPVHYNGQAPHVRPPLYGQILAADVIGHHKDVQIAPINLDHWDLSAYAVYQAGILAKYVVINLDEWNTTTHYPRPSRKFELRVPSKVHSAEVKRLFGPGASSTTEISWGGVSWNWTENGRLGRTGEDKVEVIRTHAGILSLEVHSTEAVIVSLY</sequence>
<reference evidence="2" key="1">
    <citation type="submission" date="2022-11" db="EMBL/GenBank/DDBJ databases">
        <authorList>
            <person name="Petersen C."/>
        </authorList>
    </citation>
    <scope>NUCLEOTIDE SEQUENCE</scope>
    <source>
        <strain evidence="2">IBT 23319</strain>
    </source>
</reference>
<dbReference type="RefSeq" id="XP_056501905.1">
    <property type="nucleotide sequence ID" value="XM_056642493.1"/>
</dbReference>
<accession>A0A9W9P3F6</accession>
<dbReference type="PANTHER" id="PTHR36183:SF2">
    <property type="entry name" value="BETA-GLUCURONIDASE C-TERMINAL DOMAIN-CONTAINING PROTEIN"/>
    <property type="match status" value="1"/>
</dbReference>
<dbReference type="AlphaFoldDB" id="A0A9W9P3F6"/>
<evidence type="ECO:0000313" key="2">
    <source>
        <dbReference type="EMBL" id="KAJ5234405.1"/>
    </source>
</evidence>
<protein>
    <recommendedName>
        <fullName evidence="1">Beta-glucuronidase C-terminal domain-containing protein</fullName>
    </recommendedName>
</protein>
<dbReference type="InterPro" id="IPR013780">
    <property type="entry name" value="Glyco_hydro_b"/>
</dbReference>
<reference evidence="2" key="2">
    <citation type="journal article" date="2023" name="IMA Fungus">
        <title>Comparative genomic study of the Penicillium genus elucidates a diverse pangenome and 15 lateral gene transfer events.</title>
        <authorList>
            <person name="Petersen C."/>
            <person name="Sorensen T."/>
            <person name="Nielsen M.R."/>
            <person name="Sondergaard T.E."/>
            <person name="Sorensen J.L."/>
            <person name="Fitzpatrick D.A."/>
            <person name="Frisvad J.C."/>
            <person name="Nielsen K.L."/>
        </authorList>
    </citation>
    <scope>NUCLEOTIDE SEQUENCE</scope>
    <source>
        <strain evidence="2">IBT 23319</strain>
    </source>
</reference>
<dbReference type="OrthoDB" id="2796951at2759"/>
<feature type="non-terminal residue" evidence="2">
    <location>
        <position position="1"/>
    </location>
</feature>
<keyword evidence="3" id="KW-1185">Reference proteome</keyword>
<dbReference type="EMBL" id="JAPQKT010000003">
    <property type="protein sequence ID" value="KAJ5234405.1"/>
    <property type="molecule type" value="Genomic_DNA"/>
</dbReference>
<evidence type="ECO:0000259" key="1">
    <source>
        <dbReference type="Pfam" id="PF16862"/>
    </source>
</evidence>
<dbReference type="Gene3D" id="3.20.20.80">
    <property type="entry name" value="Glycosidases"/>
    <property type="match status" value="1"/>
</dbReference>
<gene>
    <name evidence="2" type="ORF">N7469_003573</name>
</gene>
<name>A0A9W9P3F6_PENCI</name>
<proteinExistence type="predicted"/>
<evidence type="ECO:0000313" key="3">
    <source>
        <dbReference type="Proteomes" id="UP001147733"/>
    </source>
</evidence>
<dbReference type="InterPro" id="IPR017853">
    <property type="entry name" value="GH"/>
</dbReference>
<dbReference type="GeneID" id="81381660"/>
<dbReference type="SUPFAM" id="SSF51445">
    <property type="entry name" value="(Trans)glycosidases"/>
    <property type="match status" value="1"/>
</dbReference>
<dbReference type="Proteomes" id="UP001147733">
    <property type="component" value="Unassembled WGS sequence"/>
</dbReference>
<dbReference type="PANTHER" id="PTHR36183">
    <property type="entry name" value="BETA-GLUCURONIDASE"/>
    <property type="match status" value="1"/>
</dbReference>
<organism evidence="2 3">
    <name type="scientific">Penicillium citrinum</name>
    <dbReference type="NCBI Taxonomy" id="5077"/>
    <lineage>
        <taxon>Eukaryota</taxon>
        <taxon>Fungi</taxon>
        <taxon>Dikarya</taxon>
        <taxon>Ascomycota</taxon>
        <taxon>Pezizomycotina</taxon>
        <taxon>Eurotiomycetes</taxon>
        <taxon>Eurotiomycetidae</taxon>
        <taxon>Eurotiales</taxon>
        <taxon>Aspergillaceae</taxon>
        <taxon>Penicillium</taxon>
    </lineage>
</organism>